<dbReference type="eggNOG" id="KOG3173">
    <property type="taxonomic scope" value="Eukaryota"/>
</dbReference>
<reference evidence="8" key="1">
    <citation type="submission" date="2015-04" db="UniProtKB">
        <authorList>
            <consortium name="EnsemblPlants"/>
        </authorList>
    </citation>
    <scope>IDENTIFICATION</scope>
</reference>
<evidence type="ECO:0000256" key="3">
    <source>
        <dbReference type="ARBA" id="ARBA00022771"/>
    </source>
</evidence>
<dbReference type="EnsemblPlants" id="OPUNC08G13920.1">
    <property type="protein sequence ID" value="OPUNC08G13920.1"/>
    <property type="gene ID" value="OPUNC08G13920"/>
</dbReference>
<evidence type="ECO:0000256" key="2">
    <source>
        <dbReference type="ARBA" id="ARBA00022723"/>
    </source>
</evidence>
<dbReference type="GO" id="GO:0008270">
    <property type="term" value="F:zinc ion binding"/>
    <property type="evidence" value="ECO:0007669"/>
    <property type="project" value="UniProtKB-KW"/>
</dbReference>
<keyword evidence="2" id="KW-0479">Metal-binding</keyword>
<evidence type="ECO:0000256" key="5">
    <source>
        <dbReference type="ARBA" id="ARBA00023016"/>
    </source>
</evidence>
<keyword evidence="5" id="KW-0346">Stress response</keyword>
<keyword evidence="9" id="KW-1185">Reference proteome</keyword>
<reference evidence="8" key="2">
    <citation type="submission" date="2018-05" db="EMBL/GenBank/DDBJ databases">
        <title>OpunRS2 (Oryza punctata Reference Sequence Version 2).</title>
        <authorList>
            <person name="Zhang J."/>
            <person name="Kudrna D."/>
            <person name="Lee S."/>
            <person name="Talag J."/>
            <person name="Welchert J."/>
            <person name="Wing R.A."/>
        </authorList>
    </citation>
    <scope>NUCLEOTIDE SEQUENCE [LARGE SCALE GENOMIC DNA]</scope>
</reference>
<dbReference type="InterPro" id="IPR000058">
    <property type="entry name" value="Znf_AN1"/>
</dbReference>
<keyword evidence="3 6" id="KW-0863">Zinc-finger</keyword>
<comment type="function">
    <text evidence="1">May be involved in environmental stress response.</text>
</comment>
<dbReference type="STRING" id="4537.A0A0E0LV80"/>
<proteinExistence type="predicted"/>
<dbReference type="Gene3D" id="1.20.5.4770">
    <property type="match status" value="1"/>
</dbReference>
<dbReference type="SUPFAM" id="SSF118310">
    <property type="entry name" value="AN1-like Zinc finger"/>
    <property type="match status" value="1"/>
</dbReference>
<accession>A0A0E0LV80</accession>
<evidence type="ECO:0000256" key="4">
    <source>
        <dbReference type="ARBA" id="ARBA00022833"/>
    </source>
</evidence>
<evidence type="ECO:0000256" key="6">
    <source>
        <dbReference type="PROSITE-ProRule" id="PRU00449"/>
    </source>
</evidence>
<dbReference type="FunFam" id="4.10.1110.10:FF:000001">
    <property type="entry name" value="Zinc finger AN1-type containing 6"/>
    <property type="match status" value="1"/>
</dbReference>
<dbReference type="SMART" id="SM00154">
    <property type="entry name" value="ZnF_AN1"/>
    <property type="match status" value="1"/>
</dbReference>
<evidence type="ECO:0000313" key="8">
    <source>
        <dbReference type="EnsemblPlants" id="OPUNC08G13920.1"/>
    </source>
</evidence>
<dbReference type="PROSITE" id="PS51039">
    <property type="entry name" value="ZF_AN1"/>
    <property type="match status" value="1"/>
</dbReference>
<name>A0A0E0LV80_ORYPU</name>
<keyword evidence="4" id="KW-0862">Zinc</keyword>
<dbReference type="Proteomes" id="UP000026962">
    <property type="component" value="Chromosome 8"/>
</dbReference>
<evidence type="ECO:0000259" key="7">
    <source>
        <dbReference type="PROSITE" id="PS51039"/>
    </source>
</evidence>
<dbReference type="InterPro" id="IPR035896">
    <property type="entry name" value="AN1-like_Znf"/>
</dbReference>
<dbReference type="Gene3D" id="4.10.1110.10">
    <property type="entry name" value="AN1-like Zinc finger"/>
    <property type="match status" value="1"/>
</dbReference>
<dbReference type="HOGENOM" id="CLU_057016_5_3_1"/>
<protein>
    <recommendedName>
        <fullName evidence="7">AN1-type domain-containing protein</fullName>
    </recommendedName>
</protein>
<dbReference type="PANTHER" id="PTHR10634:SF98">
    <property type="entry name" value="ZINC FINGER A20 AND AN1 DOMAIN-CONTAINING STRESS-ASSOCIATED PROTEIN 3"/>
    <property type="match status" value="1"/>
</dbReference>
<feature type="domain" description="AN1-type" evidence="7">
    <location>
        <begin position="73"/>
        <end position="119"/>
    </location>
</feature>
<dbReference type="OMA" id="TKNLCAR"/>
<organism evidence="8">
    <name type="scientific">Oryza punctata</name>
    <name type="common">Red rice</name>
    <dbReference type="NCBI Taxonomy" id="4537"/>
    <lineage>
        <taxon>Eukaryota</taxon>
        <taxon>Viridiplantae</taxon>
        <taxon>Streptophyta</taxon>
        <taxon>Embryophyta</taxon>
        <taxon>Tracheophyta</taxon>
        <taxon>Spermatophyta</taxon>
        <taxon>Magnoliopsida</taxon>
        <taxon>Liliopsida</taxon>
        <taxon>Poales</taxon>
        <taxon>Poaceae</taxon>
        <taxon>BOP clade</taxon>
        <taxon>Oryzoideae</taxon>
        <taxon>Oryzeae</taxon>
        <taxon>Oryzinae</taxon>
        <taxon>Oryza</taxon>
    </lineage>
</organism>
<dbReference type="PANTHER" id="PTHR10634">
    <property type="entry name" value="AN1-TYPE ZINC FINGER PROTEIN"/>
    <property type="match status" value="1"/>
</dbReference>
<evidence type="ECO:0000256" key="1">
    <source>
        <dbReference type="ARBA" id="ARBA00003732"/>
    </source>
</evidence>
<evidence type="ECO:0000313" key="9">
    <source>
        <dbReference type="Proteomes" id="UP000026962"/>
    </source>
</evidence>
<dbReference type="InterPro" id="IPR050652">
    <property type="entry name" value="AN1_A20_ZnFinger"/>
</dbReference>
<dbReference type="AlphaFoldDB" id="A0A0E0LV80"/>
<dbReference type="Gramene" id="OPUNC08G13920.1">
    <property type="protein sequence ID" value="OPUNC08G13920.1"/>
    <property type="gene ID" value="OPUNC08G13920"/>
</dbReference>
<dbReference type="Pfam" id="PF01428">
    <property type="entry name" value="zf-AN1"/>
    <property type="match status" value="1"/>
</dbReference>
<sequence>MAQLELAACANCGGLFGTTARTKNLCARCYRDHLNAVDNATEAARTRALLASLAGSCLGAAAAAESSSSSAPPAKPNKCMACRKKVGLLGFECRCGGVFCSLHRYADKHGCSFDFRKSDRKKIAKENPLIIAAKITKF</sequence>